<evidence type="ECO:0000313" key="1">
    <source>
        <dbReference type="EMBL" id="KAB1226878.1"/>
    </source>
</evidence>
<sequence length="115" mass="13145">MGNKPDAEHIFRTFTGQDVVVVGPFIRQKYMLPFWHILHLIFAYDIEPRAHKTECPIARGELMLSVARGVVRQLGDPFDLMESQMTGLQQFLTTTLGTLRVMSRRLGAIKDQMGR</sequence>
<dbReference type="EMBL" id="RXIC02000019">
    <property type="protein sequence ID" value="KAB1226878.1"/>
    <property type="molecule type" value="Genomic_DNA"/>
</dbReference>
<gene>
    <name evidence="1" type="ORF">CJ030_MR1G002661</name>
</gene>
<protein>
    <submittedName>
        <fullName evidence="1">Uncharacterized protein</fullName>
    </submittedName>
</protein>
<proteinExistence type="predicted"/>
<reference evidence="1 2" key="1">
    <citation type="journal article" date="2019" name="Plant Biotechnol. J.">
        <title>The red bayberry genome and genetic basis of sex determination.</title>
        <authorList>
            <person name="Jia H.M."/>
            <person name="Jia H.J."/>
            <person name="Cai Q.L."/>
            <person name="Wang Y."/>
            <person name="Zhao H.B."/>
            <person name="Yang W.F."/>
            <person name="Wang G.Y."/>
            <person name="Li Y.H."/>
            <person name="Zhan D.L."/>
            <person name="Shen Y.T."/>
            <person name="Niu Q.F."/>
            <person name="Chang L."/>
            <person name="Qiu J."/>
            <person name="Zhao L."/>
            <person name="Xie H.B."/>
            <person name="Fu W.Y."/>
            <person name="Jin J."/>
            <person name="Li X.W."/>
            <person name="Jiao Y."/>
            <person name="Zhou C.C."/>
            <person name="Tu T."/>
            <person name="Chai C.Y."/>
            <person name="Gao J.L."/>
            <person name="Fan L.J."/>
            <person name="van de Weg E."/>
            <person name="Wang J.Y."/>
            <person name="Gao Z.S."/>
        </authorList>
    </citation>
    <scope>NUCLEOTIDE SEQUENCE [LARGE SCALE GENOMIC DNA]</scope>
    <source>
        <tissue evidence="1">Leaves</tissue>
    </source>
</reference>
<dbReference type="Proteomes" id="UP000516437">
    <property type="component" value="Chromosome 1"/>
</dbReference>
<name>A0A6A1WST5_9ROSI</name>
<dbReference type="AlphaFoldDB" id="A0A6A1WST5"/>
<keyword evidence="2" id="KW-1185">Reference proteome</keyword>
<organism evidence="1 2">
    <name type="scientific">Morella rubra</name>
    <name type="common">Chinese bayberry</name>
    <dbReference type="NCBI Taxonomy" id="262757"/>
    <lineage>
        <taxon>Eukaryota</taxon>
        <taxon>Viridiplantae</taxon>
        <taxon>Streptophyta</taxon>
        <taxon>Embryophyta</taxon>
        <taxon>Tracheophyta</taxon>
        <taxon>Spermatophyta</taxon>
        <taxon>Magnoliopsida</taxon>
        <taxon>eudicotyledons</taxon>
        <taxon>Gunneridae</taxon>
        <taxon>Pentapetalae</taxon>
        <taxon>rosids</taxon>
        <taxon>fabids</taxon>
        <taxon>Fagales</taxon>
        <taxon>Myricaceae</taxon>
        <taxon>Morella</taxon>
    </lineage>
</organism>
<accession>A0A6A1WST5</accession>
<comment type="caution">
    <text evidence="1">The sequence shown here is derived from an EMBL/GenBank/DDBJ whole genome shotgun (WGS) entry which is preliminary data.</text>
</comment>
<evidence type="ECO:0000313" key="2">
    <source>
        <dbReference type="Proteomes" id="UP000516437"/>
    </source>
</evidence>